<evidence type="ECO:0000259" key="9">
    <source>
        <dbReference type="Pfam" id="PF12804"/>
    </source>
</evidence>
<evidence type="ECO:0000256" key="7">
    <source>
        <dbReference type="ARBA" id="ARBA00023150"/>
    </source>
</evidence>
<dbReference type="CDD" id="cd02503">
    <property type="entry name" value="MobA"/>
    <property type="match status" value="1"/>
</dbReference>
<dbReference type="Gene3D" id="3.90.550.10">
    <property type="entry name" value="Spore Coat Polysaccharide Biosynthesis Protein SpsA, Chain A"/>
    <property type="match status" value="1"/>
</dbReference>
<keyword evidence="5 8" id="KW-0460">Magnesium</keyword>
<proteinExistence type="inferred from homology"/>
<keyword evidence="7 8" id="KW-0501">Molybdenum cofactor biosynthesis</keyword>
<gene>
    <name evidence="8" type="primary">mobA</name>
    <name evidence="10" type="ORF">EP073_09380</name>
</gene>
<feature type="binding site" evidence="8">
    <location>
        <begin position="18"/>
        <end position="20"/>
    </location>
    <ligand>
        <name>GTP</name>
        <dbReference type="ChEBI" id="CHEBI:37565"/>
    </ligand>
</feature>
<dbReference type="InterPro" id="IPR029044">
    <property type="entry name" value="Nucleotide-diphossugar_trans"/>
</dbReference>
<sequence length="208" mass="23008">MFKEKCYLFLMLLNVALLAGGQSRRFGSDKALALFRGKPLIEYISEKFVREGFNVSVISKDVTKYLNVLSGSVEHVEDIYEQQCPLAGIITALRHFRSPVFVISTDAPAVPAGAVKAVLSALEGYDAAVPDAFGKIHPLIAAYSPSCLDVLMKQFETGNFRLRDALSSLNTRYLDDSFFCGLGFDSSMFSNINRREDMEILNNTVSGR</sequence>
<evidence type="ECO:0000256" key="6">
    <source>
        <dbReference type="ARBA" id="ARBA00023134"/>
    </source>
</evidence>
<keyword evidence="11" id="KW-1185">Reference proteome</keyword>
<keyword evidence="1 8" id="KW-0963">Cytoplasm</keyword>
<dbReference type="GO" id="GO:0005737">
    <property type="term" value="C:cytoplasm"/>
    <property type="evidence" value="ECO:0007669"/>
    <property type="project" value="UniProtKB-SubCell"/>
</dbReference>
<evidence type="ECO:0000256" key="2">
    <source>
        <dbReference type="ARBA" id="ARBA00022679"/>
    </source>
</evidence>
<dbReference type="HAMAP" id="MF_00316">
    <property type="entry name" value="MobA"/>
    <property type="match status" value="1"/>
</dbReference>
<protein>
    <recommendedName>
        <fullName evidence="8">Probable molybdenum cofactor guanylyltransferase</fullName>
        <shortName evidence="8">MoCo guanylyltransferase</shortName>
        <ecNumber evidence="8">2.7.7.77</ecNumber>
    </recommendedName>
    <alternativeName>
        <fullName evidence="8">GTP:molybdopterin guanylyltransferase</fullName>
    </alternativeName>
    <alternativeName>
        <fullName evidence="8">Mo-MPT guanylyltransferase</fullName>
    </alternativeName>
    <alternativeName>
        <fullName evidence="8">Molybdopterin guanylyltransferase</fullName>
    </alternativeName>
    <alternativeName>
        <fullName evidence="8">Molybdopterin-guanine dinucleotide synthase</fullName>
        <shortName evidence="8">MGD synthase</shortName>
    </alternativeName>
</protein>
<dbReference type="EMBL" id="CP035108">
    <property type="protein sequence ID" value="QAR33603.1"/>
    <property type="molecule type" value="Genomic_DNA"/>
</dbReference>
<accession>A0A410JZP7</accession>
<keyword evidence="3 8" id="KW-0479">Metal-binding</keyword>
<evidence type="ECO:0000256" key="5">
    <source>
        <dbReference type="ARBA" id="ARBA00022842"/>
    </source>
</evidence>
<keyword evidence="6 8" id="KW-0342">GTP-binding</keyword>
<feature type="binding site" evidence="8">
    <location>
        <position position="106"/>
    </location>
    <ligand>
        <name>Mg(2+)</name>
        <dbReference type="ChEBI" id="CHEBI:18420"/>
    </ligand>
</feature>
<dbReference type="EC" id="2.7.7.77" evidence="8"/>
<dbReference type="GO" id="GO:0005525">
    <property type="term" value="F:GTP binding"/>
    <property type="evidence" value="ECO:0007669"/>
    <property type="project" value="UniProtKB-UniRule"/>
</dbReference>
<keyword evidence="4 8" id="KW-0547">Nucleotide-binding</keyword>
<keyword evidence="2 8" id="KW-0808">Transferase</keyword>
<dbReference type="PANTHER" id="PTHR19136:SF81">
    <property type="entry name" value="MOLYBDENUM COFACTOR GUANYLYLTRANSFERASE"/>
    <property type="match status" value="1"/>
</dbReference>
<comment type="domain">
    <text evidence="8">The N-terminal domain determines nucleotide recognition and specific binding, while the C-terminal domain determines the specific binding to the target protein.</text>
</comment>
<name>A0A410JZP7_9BACT</name>
<evidence type="ECO:0000256" key="1">
    <source>
        <dbReference type="ARBA" id="ARBA00022490"/>
    </source>
</evidence>
<dbReference type="AlphaFoldDB" id="A0A410JZP7"/>
<dbReference type="PANTHER" id="PTHR19136">
    <property type="entry name" value="MOLYBDENUM COFACTOR GUANYLYLTRANSFERASE"/>
    <property type="match status" value="1"/>
</dbReference>
<feature type="domain" description="MobA-like NTP transferase" evidence="9">
    <location>
        <begin position="16"/>
        <end position="167"/>
    </location>
</feature>
<dbReference type="Proteomes" id="UP000287502">
    <property type="component" value="Chromosome"/>
</dbReference>
<dbReference type="OrthoDB" id="9788394at2"/>
<evidence type="ECO:0000256" key="4">
    <source>
        <dbReference type="ARBA" id="ARBA00022741"/>
    </source>
</evidence>
<evidence type="ECO:0000256" key="8">
    <source>
        <dbReference type="HAMAP-Rule" id="MF_00316"/>
    </source>
</evidence>
<reference evidence="10 11" key="1">
    <citation type="submission" date="2019-01" db="EMBL/GenBank/DDBJ databases">
        <title>Geovibrio thiophilus DSM 11263, complete genome.</title>
        <authorList>
            <person name="Spring S."/>
            <person name="Bunk B."/>
            <person name="Sproer C."/>
        </authorList>
    </citation>
    <scope>NUCLEOTIDE SEQUENCE [LARGE SCALE GENOMIC DNA]</scope>
    <source>
        <strain evidence="10 11">DSM 11263</strain>
    </source>
</reference>
<dbReference type="KEGG" id="gtl:EP073_09380"/>
<dbReference type="InterPro" id="IPR013482">
    <property type="entry name" value="Molybde_CF_guanTrfase"/>
</dbReference>
<evidence type="ECO:0000313" key="10">
    <source>
        <dbReference type="EMBL" id="QAR33603.1"/>
    </source>
</evidence>
<evidence type="ECO:0000313" key="11">
    <source>
        <dbReference type="Proteomes" id="UP000287502"/>
    </source>
</evidence>
<comment type="similarity">
    <text evidence="8">Belongs to the MobA family.</text>
</comment>
<comment type="function">
    <text evidence="8">Transfers a GMP moiety from GTP to Mo-molybdopterin (Mo-MPT) cofactor (Moco or molybdenum cofactor) to form Mo-molybdopterin guanine dinucleotide (Mo-MGD) cofactor.</text>
</comment>
<keyword evidence="10" id="KW-0548">Nucleotidyltransferase</keyword>
<comment type="subcellular location">
    <subcellularLocation>
        <location evidence="8">Cytoplasm</location>
    </subcellularLocation>
</comment>
<dbReference type="GO" id="GO:0006777">
    <property type="term" value="P:Mo-molybdopterin cofactor biosynthetic process"/>
    <property type="evidence" value="ECO:0007669"/>
    <property type="project" value="UniProtKB-KW"/>
</dbReference>
<comment type="cofactor">
    <cofactor evidence="8">
        <name>Mg(2+)</name>
        <dbReference type="ChEBI" id="CHEBI:18420"/>
    </cofactor>
</comment>
<feature type="binding site" evidence="8">
    <location>
        <position position="106"/>
    </location>
    <ligand>
        <name>GTP</name>
        <dbReference type="ChEBI" id="CHEBI:37565"/>
    </ligand>
</feature>
<comment type="caution">
    <text evidence="8">Lacks conserved residue(s) required for the propagation of feature annotation.</text>
</comment>
<feature type="binding site" evidence="8">
    <location>
        <position position="30"/>
    </location>
    <ligand>
        <name>GTP</name>
        <dbReference type="ChEBI" id="CHEBI:37565"/>
    </ligand>
</feature>
<dbReference type="Pfam" id="PF12804">
    <property type="entry name" value="NTP_transf_3"/>
    <property type="match status" value="1"/>
</dbReference>
<dbReference type="SUPFAM" id="SSF53448">
    <property type="entry name" value="Nucleotide-diphospho-sugar transferases"/>
    <property type="match status" value="1"/>
</dbReference>
<comment type="catalytic activity">
    <reaction evidence="8">
        <text>Mo-molybdopterin + GTP + H(+) = Mo-molybdopterin guanine dinucleotide + diphosphate</text>
        <dbReference type="Rhea" id="RHEA:34243"/>
        <dbReference type="ChEBI" id="CHEBI:15378"/>
        <dbReference type="ChEBI" id="CHEBI:33019"/>
        <dbReference type="ChEBI" id="CHEBI:37565"/>
        <dbReference type="ChEBI" id="CHEBI:71302"/>
        <dbReference type="ChEBI" id="CHEBI:71310"/>
        <dbReference type="EC" id="2.7.7.77"/>
    </reaction>
</comment>
<organism evidence="10 11">
    <name type="scientific">Geovibrio thiophilus</name>
    <dbReference type="NCBI Taxonomy" id="139438"/>
    <lineage>
        <taxon>Bacteria</taxon>
        <taxon>Pseudomonadati</taxon>
        <taxon>Deferribacterota</taxon>
        <taxon>Deferribacteres</taxon>
        <taxon>Deferribacterales</taxon>
        <taxon>Geovibrionaceae</taxon>
        <taxon>Geovibrio</taxon>
    </lineage>
</organism>
<evidence type="ECO:0000256" key="3">
    <source>
        <dbReference type="ARBA" id="ARBA00022723"/>
    </source>
</evidence>
<dbReference type="GO" id="GO:0046872">
    <property type="term" value="F:metal ion binding"/>
    <property type="evidence" value="ECO:0007669"/>
    <property type="project" value="UniProtKB-KW"/>
</dbReference>
<dbReference type="GO" id="GO:0061603">
    <property type="term" value="F:molybdenum cofactor guanylyltransferase activity"/>
    <property type="evidence" value="ECO:0007669"/>
    <property type="project" value="UniProtKB-EC"/>
</dbReference>
<feature type="binding site" evidence="8">
    <location>
        <position position="78"/>
    </location>
    <ligand>
        <name>GTP</name>
        <dbReference type="ChEBI" id="CHEBI:37565"/>
    </ligand>
</feature>
<dbReference type="InterPro" id="IPR025877">
    <property type="entry name" value="MobA-like_NTP_Trfase"/>
</dbReference>